<keyword evidence="6" id="KW-0812">Transmembrane</keyword>
<comment type="subcellular location">
    <subcellularLocation>
        <location evidence="1">Plastid</location>
        <location evidence="1">Chloroplast membrane</location>
        <topology evidence="1">Multi-pass membrane protein</topology>
    </subcellularLocation>
</comment>
<dbReference type="InterPro" id="IPR045019">
    <property type="entry name" value="BETA-OHASE-like"/>
</dbReference>
<dbReference type="AlphaFoldDB" id="A0AAD4VUN5"/>
<dbReference type="EC" id="1.14.15.24" evidence="5"/>
<name>A0AAD4VUN5_PRUDU</name>
<organism evidence="7 8">
    <name type="scientific">Prunus dulcis</name>
    <name type="common">Almond</name>
    <name type="synonym">Amygdalus dulcis</name>
    <dbReference type="NCBI Taxonomy" id="3755"/>
    <lineage>
        <taxon>Eukaryota</taxon>
        <taxon>Viridiplantae</taxon>
        <taxon>Streptophyta</taxon>
        <taxon>Embryophyta</taxon>
        <taxon>Tracheophyta</taxon>
        <taxon>Spermatophyta</taxon>
        <taxon>Magnoliopsida</taxon>
        <taxon>eudicotyledons</taxon>
        <taxon>Gunneridae</taxon>
        <taxon>Pentapetalae</taxon>
        <taxon>rosids</taxon>
        <taxon>fabids</taxon>
        <taxon>Rosales</taxon>
        <taxon>Rosaceae</taxon>
        <taxon>Amygdaloideae</taxon>
        <taxon>Amygdaleae</taxon>
        <taxon>Prunus</taxon>
    </lineage>
</organism>
<dbReference type="Proteomes" id="UP001054821">
    <property type="component" value="Chromosome 5"/>
</dbReference>
<dbReference type="GO" id="GO:0016123">
    <property type="term" value="P:xanthophyll biosynthetic process"/>
    <property type="evidence" value="ECO:0007669"/>
    <property type="project" value="TreeGrafter"/>
</dbReference>
<keyword evidence="8" id="KW-1185">Reference proteome</keyword>
<keyword evidence="6" id="KW-1133">Transmembrane helix</keyword>
<dbReference type="PANTHER" id="PTHR31899">
    <property type="entry name" value="BETA-CAROTENE 3-HYDROXYLASE 1, CHLOROPLASTIC"/>
    <property type="match status" value="1"/>
</dbReference>
<reference evidence="7 8" key="1">
    <citation type="journal article" date="2022" name="G3 (Bethesda)">
        <title>Whole-genome sequence and methylome profiling of the almond [Prunus dulcis (Mill.) D.A. Webb] cultivar 'Nonpareil'.</title>
        <authorList>
            <person name="D'Amico-Willman K.M."/>
            <person name="Ouma W.Z."/>
            <person name="Meulia T."/>
            <person name="Sideli G.M."/>
            <person name="Gradziel T.M."/>
            <person name="Fresnedo-Ramirez J."/>
        </authorList>
    </citation>
    <scope>NUCLEOTIDE SEQUENCE [LARGE SCALE GENOMIC DNA]</scope>
    <source>
        <strain evidence="7">Clone GOH B32 T37-40</strain>
    </source>
</reference>
<evidence type="ECO:0000313" key="8">
    <source>
        <dbReference type="Proteomes" id="UP001054821"/>
    </source>
</evidence>
<protein>
    <recommendedName>
        <fullName evidence="5">beta-carotene 3-hydroxylase</fullName>
        <ecNumber evidence="5">1.14.15.24</ecNumber>
    </recommendedName>
</protein>
<comment type="similarity">
    <text evidence="2">Belongs to the sterol desaturase family.</text>
</comment>
<keyword evidence="6" id="KW-0472">Membrane</keyword>
<evidence type="ECO:0000256" key="1">
    <source>
        <dbReference type="ARBA" id="ARBA00004508"/>
    </source>
</evidence>
<dbReference type="GO" id="GO:0016119">
    <property type="term" value="P:carotene metabolic process"/>
    <property type="evidence" value="ECO:0007669"/>
    <property type="project" value="TreeGrafter"/>
</dbReference>
<evidence type="ECO:0000256" key="6">
    <source>
        <dbReference type="SAM" id="Phobius"/>
    </source>
</evidence>
<evidence type="ECO:0000256" key="4">
    <source>
        <dbReference type="ARBA" id="ARBA00023002"/>
    </source>
</evidence>
<evidence type="ECO:0000256" key="5">
    <source>
        <dbReference type="ARBA" id="ARBA00026097"/>
    </source>
</evidence>
<feature type="transmembrane region" description="Helical" evidence="6">
    <location>
        <begin position="129"/>
        <end position="156"/>
    </location>
</feature>
<gene>
    <name evidence="7" type="ORF">L3X38_029565</name>
</gene>
<dbReference type="GO" id="GO:0010291">
    <property type="term" value="F:beta-carotene 3-hydroxylase activity"/>
    <property type="evidence" value="ECO:0007669"/>
    <property type="project" value="UniProtKB-EC"/>
</dbReference>
<dbReference type="PANTHER" id="PTHR31899:SF9">
    <property type="entry name" value="BETA-CAROTENE 3-HYDROXYLASE 1, CHLOROPLASTIC"/>
    <property type="match status" value="1"/>
</dbReference>
<evidence type="ECO:0000256" key="2">
    <source>
        <dbReference type="ARBA" id="ARBA00009324"/>
    </source>
</evidence>
<feature type="transmembrane region" description="Helical" evidence="6">
    <location>
        <begin position="168"/>
        <end position="186"/>
    </location>
</feature>
<dbReference type="EMBL" id="JAJFAZ020000005">
    <property type="protein sequence ID" value="KAI5330167.1"/>
    <property type="molecule type" value="Genomic_DNA"/>
</dbReference>
<evidence type="ECO:0000256" key="3">
    <source>
        <dbReference type="ARBA" id="ARBA00022746"/>
    </source>
</evidence>
<evidence type="ECO:0000313" key="7">
    <source>
        <dbReference type="EMBL" id="KAI5330167.1"/>
    </source>
</evidence>
<sequence length="207" mass="23320">MFAQQPAPFKEPDRDVQSLLNLGHVRAEIEFLADVILCKQKMEVSQIHNKEFHGRKRGGEDEGILGEYSRGEICSHSCHGCLLQFGITGITHLENCTEKAQEAADSQNPIVISSVRVAEKLSRKKSERFTYLVAAVMSSFGITSMAVMAVYYRFYWEMEGGNVPLSEMLGIFALSVGAAVGMEFWARWAHKALRQDGLIYYVFLKFK</sequence>
<accession>A0AAD4VUN5</accession>
<keyword evidence="4" id="KW-0560">Oxidoreductase</keyword>
<keyword evidence="3" id="KW-0125">Carotenoid biosynthesis</keyword>
<comment type="caution">
    <text evidence="7">The sequence shown here is derived from an EMBL/GenBank/DDBJ whole genome shotgun (WGS) entry which is preliminary data.</text>
</comment>
<proteinExistence type="inferred from homology"/>
<dbReference type="GO" id="GO:0031969">
    <property type="term" value="C:chloroplast membrane"/>
    <property type="evidence" value="ECO:0007669"/>
    <property type="project" value="UniProtKB-SubCell"/>
</dbReference>